<dbReference type="Proteomes" id="UP000010556">
    <property type="component" value="Unassembled WGS sequence"/>
</dbReference>
<reference evidence="2" key="1">
    <citation type="journal article" date="2013" name="Science">
        <title>Comparative analysis of bat genomes provides insight into the evolution of flight and immunity.</title>
        <authorList>
            <person name="Zhang G."/>
            <person name="Cowled C."/>
            <person name="Shi Z."/>
            <person name="Huang Z."/>
            <person name="Bishop-Lilly K.A."/>
            <person name="Fang X."/>
            <person name="Wynne J.W."/>
            <person name="Xiong Z."/>
            <person name="Baker M.L."/>
            <person name="Zhao W."/>
            <person name="Tachedjian M."/>
            <person name="Zhu Y."/>
            <person name="Zhou P."/>
            <person name="Jiang X."/>
            <person name="Ng J."/>
            <person name="Yang L."/>
            <person name="Wu L."/>
            <person name="Xiao J."/>
            <person name="Feng Y."/>
            <person name="Chen Y."/>
            <person name="Sun X."/>
            <person name="Zhang Y."/>
            <person name="Marsh G.A."/>
            <person name="Crameri G."/>
            <person name="Broder C.C."/>
            <person name="Frey K.G."/>
            <person name="Wang L.F."/>
            <person name="Wang J."/>
        </authorList>
    </citation>
    <scope>NUCLEOTIDE SEQUENCE [LARGE SCALE GENOMIC DNA]</scope>
</reference>
<proteinExistence type="predicted"/>
<organism evidence="1 2">
    <name type="scientific">Myotis davidii</name>
    <name type="common">David's myotis</name>
    <dbReference type="NCBI Taxonomy" id="225400"/>
    <lineage>
        <taxon>Eukaryota</taxon>
        <taxon>Metazoa</taxon>
        <taxon>Chordata</taxon>
        <taxon>Craniata</taxon>
        <taxon>Vertebrata</taxon>
        <taxon>Euteleostomi</taxon>
        <taxon>Mammalia</taxon>
        <taxon>Eutheria</taxon>
        <taxon>Laurasiatheria</taxon>
        <taxon>Chiroptera</taxon>
        <taxon>Yangochiroptera</taxon>
        <taxon>Vespertilionidae</taxon>
        <taxon>Myotis</taxon>
    </lineage>
</organism>
<keyword evidence="2" id="KW-1185">Reference proteome</keyword>
<sequence>MGDPGLELALDLQSSFPQEQLERGADAPGGHFLCFVPPSHLAPRVGLGTESSRVLPEKGSGQALAPMVALGLFDLAQSVQPPRFPLKLQCLSGHGPCGWPQALVGTHVV</sequence>
<dbReference type="AlphaFoldDB" id="L5M6P5"/>
<evidence type="ECO:0000313" key="1">
    <source>
        <dbReference type="EMBL" id="ELK33972.1"/>
    </source>
</evidence>
<protein>
    <submittedName>
        <fullName evidence="1">Uncharacterized protein</fullName>
    </submittedName>
</protein>
<name>L5M6P5_MYODS</name>
<gene>
    <name evidence="1" type="ORF">MDA_GLEAN10010572</name>
</gene>
<evidence type="ECO:0000313" key="2">
    <source>
        <dbReference type="Proteomes" id="UP000010556"/>
    </source>
</evidence>
<accession>L5M6P5</accession>
<dbReference type="EMBL" id="KB103525">
    <property type="protein sequence ID" value="ELK33972.1"/>
    <property type="molecule type" value="Genomic_DNA"/>
</dbReference>